<dbReference type="InterPro" id="IPR011009">
    <property type="entry name" value="Kinase-like_dom_sf"/>
</dbReference>
<evidence type="ECO:0000256" key="5">
    <source>
        <dbReference type="PROSITE-ProRule" id="PRU10141"/>
    </source>
</evidence>
<sequence length="499" mass="53962">MPSRDPDTVAPVRSVKPSPFHAKAILSGLVTELQWQTAKQSVFEQLAIERNVSNTRSDDEDDSSDDSNGSTPLRERDERLASWFVETGVLTRYQATQLLAGRSKLTLGPYIITEWIGQGGMGQVFKAVHKVMGRESAVKVLPAERSTAESRESFLREIRLQAGLDCPYLVRAFDAGEDGGVHYLVTEYVPGTDLRRLIRKRGPLPTEQAASVIMQAALGLDYAHRQGLVHRDVKPGNILVTPEGHAKVSDVGLAAWSMGLDDDPRAGKIVGTVDYISPEQIRSPSQVGPASDIYSLGCTMYYAICGKVPYPGGDSLSKCRRHCEETPWHPRKFAPELDEELVDIIGDMMEKDPERRISSAAEVALRLEPWAGGIADIVDRPTDNQHWATPPPPAEEETSDGEELSGPLNISPPQSGDLLTASGSEIVPPPVTDDSIDNSQLSGSYLPSPGIMPGYYPQGVPGYQGRSAGLAVAITLAIAVPLCLLVGAILGFIFRASMG</sequence>
<dbReference type="Pfam" id="PF00069">
    <property type="entry name" value="Pkinase"/>
    <property type="match status" value="1"/>
</dbReference>
<dbReference type="InterPro" id="IPR017441">
    <property type="entry name" value="Protein_kinase_ATP_BS"/>
</dbReference>
<evidence type="ECO:0000256" key="6">
    <source>
        <dbReference type="SAM" id="MobiDB-lite"/>
    </source>
</evidence>
<keyword evidence="10" id="KW-1185">Reference proteome</keyword>
<dbReference type="AlphaFoldDB" id="A0A517MH03"/>
<evidence type="ECO:0000256" key="4">
    <source>
        <dbReference type="ARBA" id="ARBA00022840"/>
    </source>
</evidence>
<dbReference type="OrthoDB" id="6111975at2"/>
<dbReference type="InterPro" id="IPR000719">
    <property type="entry name" value="Prot_kinase_dom"/>
</dbReference>
<dbReference type="EC" id="2.7.11.1" evidence="9"/>
<dbReference type="PROSITE" id="PS00108">
    <property type="entry name" value="PROTEIN_KINASE_ST"/>
    <property type="match status" value="1"/>
</dbReference>
<dbReference type="PROSITE" id="PS00107">
    <property type="entry name" value="PROTEIN_KINASE_ATP"/>
    <property type="match status" value="1"/>
</dbReference>
<organism evidence="9 10">
    <name type="scientific">Roseimaritima multifibrata</name>
    <dbReference type="NCBI Taxonomy" id="1930274"/>
    <lineage>
        <taxon>Bacteria</taxon>
        <taxon>Pseudomonadati</taxon>
        <taxon>Planctomycetota</taxon>
        <taxon>Planctomycetia</taxon>
        <taxon>Pirellulales</taxon>
        <taxon>Pirellulaceae</taxon>
        <taxon>Roseimaritima</taxon>
    </lineage>
</organism>
<keyword evidence="7" id="KW-0812">Transmembrane</keyword>
<dbReference type="CDD" id="cd14014">
    <property type="entry name" value="STKc_PknB_like"/>
    <property type="match status" value="1"/>
</dbReference>
<dbReference type="Proteomes" id="UP000320672">
    <property type="component" value="Chromosome"/>
</dbReference>
<dbReference type="Gene3D" id="1.10.510.10">
    <property type="entry name" value="Transferase(Phosphotransferase) domain 1"/>
    <property type="match status" value="1"/>
</dbReference>
<dbReference type="EMBL" id="CP036262">
    <property type="protein sequence ID" value="QDS94057.1"/>
    <property type="molecule type" value="Genomic_DNA"/>
</dbReference>
<keyword evidence="2 5" id="KW-0547">Nucleotide-binding</keyword>
<dbReference type="PROSITE" id="PS50011">
    <property type="entry name" value="PROTEIN_KINASE_DOM"/>
    <property type="match status" value="1"/>
</dbReference>
<proteinExistence type="predicted"/>
<keyword evidence="7" id="KW-1133">Transmembrane helix</keyword>
<evidence type="ECO:0000313" key="9">
    <source>
        <dbReference type="EMBL" id="QDS94057.1"/>
    </source>
</evidence>
<evidence type="ECO:0000256" key="7">
    <source>
        <dbReference type="SAM" id="Phobius"/>
    </source>
</evidence>
<dbReference type="PANTHER" id="PTHR43289">
    <property type="entry name" value="MITOGEN-ACTIVATED PROTEIN KINASE KINASE KINASE 20-RELATED"/>
    <property type="match status" value="1"/>
</dbReference>
<evidence type="ECO:0000256" key="1">
    <source>
        <dbReference type="ARBA" id="ARBA00022679"/>
    </source>
</evidence>
<feature type="domain" description="Protein kinase" evidence="8">
    <location>
        <begin position="110"/>
        <end position="371"/>
    </location>
</feature>
<feature type="binding site" evidence="5">
    <location>
        <position position="139"/>
    </location>
    <ligand>
        <name>ATP</name>
        <dbReference type="ChEBI" id="CHEBI:30616"/>
    </ligand>
</feature>
<dbReference type="SMART" id="SM00220">
    <property type="entry name" value="S_TKc"/>
    <property type="match status" value="1"/>
</dbReference>
<dbReference type="KEGG" id="rml:FF011L_28350"/>
<dbReference type="GO" id="GO:0005524">
    <property type="term" value="F:ATP binding"/>
    <property type="evidence" value="ECO:0007669"/>
    <property type="project" value="UniProtKB-UniRule"/>
</dbReference>
<accession>A0A517MH03</accession>
<dbReference type="GO" id="GO:0004674">
    <property type="term" value="F:protein serine/threonine kinase activity"/>
    <property type="evidence" value="ECO:0007669"/>
    <property type="project" value="UniProtKB-EC"/>
</dbReference>
<keyword evidence="3 9" id="KW-0418">Kinase</keyword>
<evidence type="ECO:0000256" key="3">
    <source>
        <dbReference type="ARBA" id="ARBA00022777"/>
    </source>
</evidence>
<dbReference type="InterPro" id="IPR008271">
    <property type="entry name" value="Ser/Thr_kinase_AS"/>
</dbReference>
<evidence type="ECO:0000259" key="8">
    <source>
        <dbReference type="PROSITE" id="PS50011"/>
    </source>
</evidence>
<keyword evidence="1 9" id="KW-0808">Transferase</keyword>
<evidence type="ECO:0000313" key="10">
    <source>
        <dbReference type="Proteomes" id="UP000320672"/>
    </source>
</evidence>
<keyword evidence="4 5" id="KW-0067">ATP-binding</keyword>
<gene>
    <name evidence="9" type="primary">stkP</name>
    <name evidence="9" type="ORF">FF011L_28350</name>
</gene>
<keyword evidence="7" id="KW-0472">Membrane</keyword>
<protein>
    <submittedName>
        <fullName evidence="9">Serine/threonine-protein kinase StkP</fullName>
        <ecNumber evidence="9">2.7.11.1</ecNumber>
    </submittedName>
</protein>
<reference evidence="9 10" key="1">
    <citation type="submission" date="2019-02" db="EMBL/GenBank/DDBJ databases">
        <title>Deep-cultivation of Planctomycetes and their phenomic and genomic characterization uncovers novel biology.</title>
        <authorList>
            <person name="Wiegand S."/>
            <person name="Jogler M."/>
            <person name="Boedeker C."/>
            <person name="Pinto D."/>
            <person name="Vollmers J."/>
            <person name="Rivas-Marin E."/>
            <person name="Kohn T."/>
            <person name="Peeters S.H."/>
            <person name="Heuer A."/>
            <person name="Rast P."/>
            <person name="Oberbeckmann S."/>
            <person name="Bunk B."/>
            <person name="Jeske O."/>
            <person name="Meyerdierks A."/>
            <person name="Storesund J.E."/>
            <person name="Kallscheuer N."/>
            <person name="Luecker S."/>
            <person name="Lage O.M."/>
            <person name="Pohl T."/>
            <person name="Merkel B.J."/>
            <person name="Hornburger P."/>
            <person name="Mueller R.-W."/>
            <person name="Bruemmer F."/>
            <person name="Labrenz M."/>
            <person name="Spormann A.M."/>
            <person name="Op den Camp H."/>
            <person name="Overmann J."/>
            <person name="Amann R."/>
            <person name="Jetten M.S.M."/>
            <person name="Mascher T."/>
            <person name="Medema M.H."/>
            <person name="Devos D.P."/>
            <person name="Kaster A.-K."/>
            <person name="Ovreas L."/>
            <person name="Rohde M."/>
            <person name="Galperin M.Y."/>
            <person name="Jogler C."/>
        </authorList>
    </citation>
    <scope>NUCLEOTIDE SEQUENCE [LARGE SCALE GENOMIC DNA]</scope>
    <source>
        <strain evidence="9 10">FF011L</strain>
    </source>
</reference>
<feature type="region of interest" description="Disordered" evidence="6">
    <location>
        <begin position="53"/>
        <end position="73"/>
    </location>
</feature>
<name>A0A517MH03_9BACT</name>
<feature type="transmembrane region" description="Helical" evidence="7">
    <location>
        <begin position="470"/>
        <end position="494"/>
    </location>
</feature>
<feature type="compositionally biased region" description="Acidic residues" evidence="6">
    <location>
        <begin position="394"/>
        <end position="403"/>
    </location>
</feature>
<evidence type="ECO:0000256" key="2">
    <source>
        <dbReference type="ARBA" id="ARBA00022741"/>
    </source>
</evidence>
<feature type="region of interest" description="Disordered" evidence="6">
    <location>
        <begin position="380"/>
        <end position="443"/>
    </location>
</feature>
<dbReference type="PANTHER" id="PTHR43289:SF6">
    <property type="entry name" value="SERINE_THREONINE-PROTEIN KINASE NEKL-3"/>
    <property type="match status" value="1"/>
</dbReference>
<dbReference type="SUPFAM" id="SSF56112">
    <property type="entry name" value="Protein kinase-like (PK-like)"/>
    <property type="match status" value="1"/>
</dbReference>